<dbReference type="GO" id="GO:0015074">
    <property type="term" value="P:DNA integration"/>
    <property type="evidence" value="ECO:0007669"/>
    <property type="project" value="InterPro"/>
</dbReference>
<accession>A0A424Z3L7</accession>
<evidence type="ECO:0000259" key="3">
    <source>
        <dbReference type="Pfam" id="PF16795"/>
    </source>
</evidence>
<organism evidence="4 5">
    <name type="scientific">Methanosalsum natronophilum</name>
    <dbReference type="NCBI Taxonomy" id="768733"/>
    <lineage>
        <taxon>Archaea</taxon>
        <taxon>Methanobacteriati</taxon>
        <taxon>Methanobacteriota</taxon>
        <taxon>Stenosarchaea group</taxon>
        <taxon>Methanomicrobia</taxon>
        <taxon>Methanosarcinales</taxon>
        <taxon>Methanosarcinaceae</taxon>
        <taxon>Methanosalsum</taxon>
    </lineage>
</organism>
<comment type="caution">
    <text evidence="4">The sequence shown here is derived from an EMBL/GenBank/DDBJ whole genome shotgun (WGS) entry which is preliminary data.</text>
</comment>
<feature type="domain" description="Integrase SSV1 C-terminal" evidence="3">
    <location>
        <begin position="133"/>
        <end position="291"/>
    </location>
</feature>
<dbReference type="Gene3D" id="1.10.443.10">
    <property type="entry name" value="Intergrase catalytic core"/>
    <property type="match status" value="1"/>
</dbReference>
<evidence type="ECO:0000256" key="2">
    <source>
        <dbReference type="SAM" id="MobiDB-lite"/>
    </source>
</evidence>
<feature type="region of interest" description="Disordered" evidence="2">
    <location>
        <begin position="425"/>
        <end position="451"/>
    </location>
</feature>
<keyword evidence="1" id="KW-0233">DNA recombination</keyword>
<dbReference type="GO" id="GO:0006310">
    <property type="term" value="P:DNA recombination"/>
    <property type="evidence" value="ECO:0007669"/>
    <property type="project" value="UniProtKB-KW"/>
</dbReference>
<protein>
    <recommendedName>
        <fullName evidence="3">Integrase SSV1 C-terminal domain-containing protein</fullName>
    </recommendedName>
</protein>
<dbReference type="InterPro" id="IPR011010">
    <property type="entry name" value="DNA_brk_join_enz"/>
</dbReference>
<dbReference type="Pfam" id="PF16795">
    <property type="entry name" value="Phage_integr_3"/>
    <property type="match status" value="1"/>
</dbReference>
<dbReference type="InterPro" id="IPR013762">
    <property type="entry name" value="Integrase-like_cat_sf"/>
</dbReference>
<gene>
    <name evidence="4" type="ORF">D5R95_02010</name>
</gene>
<evidence type="ECO:0000256" key="1">
    <source>
        <dbReference type="ARBA" id="ARBA00023172"/>
    </source>
</evidence>
<dbReference type="Proteomes" id="UP000284763">
    <property type="component" value="Unassembled WGS sequence"/>
</dbReference>
<dbReference type="InterPro" id="IPR031857">
    <property type="entry name" value="Integrase_SSV1_C"/>
</dbReference>
<reference evidence="4 5" key="1">
    <citation type="submission" date="2018-08" db="EMBL/GenBank/DDBJ databases">
        <title>The metabolism and importance of syntrophic acetate oxidation coupled to methane or sulfide production in haloalkaline environments.</title>
        <authorList>
            <person name="Timmers P.H.A."/>
            <person name="Vavourakis C.D."/>
            <person name="Sorokin D.Y."/>
            <person name="Sinninghe Damste J.S."/>
            <person name="Muyzer G."/>
            <person name="Stams A.J.M."/>
            <person name="Plugge C.M."/>
        </authorList>
    </citation>
    <scope>NUCLEOTIDE SEQUENCE [LARGE SCALE GENOMIC DNA]</scope>
    <source>
        <strain evidence="4">MSAO_Arc3</strain>
    </source>
</reference>
<name>A0A424Z3L7_9EURY</name>
<sequence length="451" mass="50598">MELGEKRFGFIDRAPENFSEPRGDSDHPSDNIGISLQDIYQEYRDPLILWLKKNVKDSTADQYISAVDRLMGDEDLIRHPRDLEGLISGKADRGLRALFNYVEKEMDHDHILGEPLSKWRRYTPIKASGVVEIYPTDEEITEAYGMIAPAYRPLFLILMYTGNRLTQILDTIQSIDQSEITYAGPNKEIAHISAAAQARGTKRSYRLFFPAAFIPDLMKFQENPASREEYASLLQKVSSGRVSAKTIRKWHLNFMIENGVSESIADFIQGRTPATVGSAHYLNKVKGATEALIPLITRYPVDPKAPIKKISKPAPAPVQPPGNTPQKGSLQEIWIKHADGFKQWSIKTGKGKITTPEGKPRSQAADQISGYLKNTQIRQPSDIHAPIPKAKITALRLFIRNYLPGKEDTPAGYTIDQWLKEINYTKQKPPGSARKKAPAPAKKTTPRRAKA</sequence>
<proteinExistence type="predicted"/>
<dbReference type="AlphaFoldDB" id="A0A424Z3L7"/>
<dbReference type="EMBL" id="QZAB01000137">
    <property type="protein sequence ID" value="RQD89756.1"/>
    <property type="molecule type" value="Genomic_DNA"/>
</dbReference>
<dbReference type="SUPFAM" id="SSF56349">
    <property type="entry name" value="DNA breaking-rejoining enzymes"/>
    <property type="match status" value="1"/>
</dbReference>
<evidence type="ECO:0000313" key="4">
    <source>
        <dbReference type="EMBL" id="RQD89756.1"/>
    </source>
</evidence>
<evidence type="ECO:0000313" key="5">
    <source>
        <dbReference type="Proteomes" id="UP000284763"/>
    </source>
</evidence>
<dbReference type="GO" id="GO:0003677">
    <property type="term" value="F:DNA binding"/>
    <property type="evidence" value="ECO:0007669"/>
    <property type="project" value="InterPro"/>
</dbReference>